<sequence length="62" mass="7069">MLPILLQLRYILVLIFTLCIQLRANIDVSKCVQDNILAELYTGQRPAPDVAVYPGYRATDFE</sequence>
<feature type="signal peptide" evidence="1">
    <location>
        <begin position="1"/>
        <end position="24"/>
    </location>
</feature>
<evidence type="ECO:0000313" key="3">
    <source>
        <dbReference type="Proteomes" id="UP000308730"/>
    </source>
</evidence>
<feature type="chain" id="PRO_5020445000" evidence="1">
    <location>
        <begin position="25"/>
        <end position="62"/>
    </location>
</feature>
<gene>
    <name evidence="2" type="ORF">EUX98_g4884</name>
</gene>
<protein>
    <submittedName>
        <fullName evidence="2">Uncharacterized protein</fullName>
    </submittedName>
</protein>
<dbReference type="AlphaFoldDB" id="A0A4S4MVC3"/>
<dbReference type="Proteomes" id="UP000308730">
    <property type="component" value="Unassembled WGS sequence"/>
</dbReference>
<dbReference type="EMBL" id="SGPM01000130">
    <property type="protein sequence ID" value="THH29308.1"/>
    <property type="molecule type" value="Genomic_DNA"/>
</dbReference>
<evidence type="ECO:0000313" key="2">
    <source>
        <dbReference type="EMBL" id="THH29308.1"/>
    </source>
</evidence>
<name>A0A4S4MVC3_9APHY</name>
<keyword evidence="3" id="KW-1185">Reference proteome</keyword>
<organism evidence="2 3">
    <name type="scientific">Antrodiella citrinella</name>
    <dbReference type="NCBI Taxonomy" id="2447956"/>
    <lineage>
        <taxon>Eukaryota</taxon>
        <taxon>Fungi</taxon>
        <taxon>Dikarya</taxon>
        <taxon>Basidiomycota</taxon>
        <taxon>Agaricomycotina</taxon>
        <taxon>Agaricomycetes</taxon>
        <taxon>Polyporales</taxon>
        <taxon>Steccherinaceae</taxon>
        <taxon>Antrodiella</taxon>
    </lineage>
</organism>
<reference evidence="2 3" key="1">
    <citation type="submission" date="2019-02" db="EMBL/GenBank/DDBJ databases">
        <title>Genome sequencing of the rare red list fungi Antrodiella citrinella (Flaviporus citrinellus).</title>
        <authorList>
            <person name="Buettner E."/>
            <person name="Kellner H."/>
        </authorList>
    </citation>
    <scope>NUCLEOTIDE SEQUENCE [LARGE SCALE GENOMIC DNA]</scope>
    <source>
        <strain evidence="2 3">DSM 108506</strain>
    </source>
</reference>
<proteinExistence type="predicted"/>
<evidence type="ECO:0000256" key="1">
    <source>
        <dbReference type="SAM" id="SignalP"/>
    </source>
</evidence>
<comment type="caution">
    <text evidence="2">The sequence shown here is derived from an EMBL/GenBank/DDBJ whole genome shotgun (WGS) entry which is preliminary data.</text>
</comment>
<keyword evidence="1" id="KW-0732">Signal</keyword>
<accession>A0A4S4MVC3</accession>